<protein>
    <submittedName>
        <fullName evidence="1">Uncharacterized protein</fullName>
    </submittedName>
</protein>
<reference evidence="1" key="1">
    <citation type="submission" date="2020-02" db="EMBL/GenBank/DDBJ databases">
        <authorList>
            <person name="Meier V. D."/>
        </authorList>
    </citation>
    <scope>NUCLEOTIDE SEQUENCE</scope>
    <source>
        <strain evidence="1">AVDCRST_MAG56</strain>
    </source>
</reference>
<proteinExistence type="predicted"/>
<gene>
    <name evidence="1" type="ORF">AVDCRST_MAG56-7295</name>
</gene>
<dbReference type="AlphaFoldDB" id="A0A6J4LCS2"/>
<accession>A0A6J4LCS2</accession>
<evidence type="ECO:0000313" key="1">
    <source>
        <dbReference type="EMBL" id="CAA9328656.1"/>
    </source>
</evidence>
<name>A0A6J4LCS2_9SPHI</name>
<dbReference type="EMBL" id="CADCTQ010000609">
    <property type="protein sequence ID" value="CAA9328656.1"/>
    <property type="molecule type" value="Genomic_DNA"/>
</dbReference>
<sequence>MKTTMLAYSKLILSKVSFSEALFEKELKKALATLSGGDRLHLGAWCSRRFGGKYRKIANRSVCGGKAQLKPLQREYAG</sequence>
<organism evidence="1">
    <name type="scientific">uncultured Cytophagales bacterium</name>
    <dbReference type="NCBI Taxonomy" id="158755"/>
    <lineage>
        <taxon>Bacteria</taxon>
        <taxon>Pseudomonadati</taxon>
        <taxon>Bacteroidota</taxon>
        <taxon>Sphingobacteriia</taxon>
        <taxon>Sphingobacteriales</taxon>
        <taxon>environmental samples</taxon>
    </lineage>
</organism>